<dbReference type="Proteomes" id="UP001280121">
    <property type="component" value="Unassembled WGS sequence"/>
</dbReference>
<proteinExistence type="predicted"/>
<reference evidence="1" key="1">
    <citation type="journal article" date="2023" name="Plant J.">
        <title>Genome sequences and population genomics provide insights into the demographic history, inbreeding, and mutation load of two 'living fossil' tree species of Dipteronia.</title>
        <authorList>
            <person name="Feng Y."/>
            <person name="Comes H.P."/>
            <person name="Chen J."/>
            <person name="Zhu S."/>
            <person name="Lu R."/>
            <person name="Zhang X."/>
            <person name="Li P."/>
            <person name="Qiu J."/>
            <person name="Olsen K.M."/>
            <person name="Qiu Y."/>
        </authorList>
    </citation>
    <scope>NUCLEOTIDE SEQUENCE</scope>
    <source>
        <strain evidence="1">KIB01</strain>
    </source>
</reference>
<gene>
    <name evidence="1" type="ORF">Ddye_024816</name>
</gene>
<evidence type="ECO:0000313" key="2">
    <source>
        <dbReference type="Proteomes" id="UP001280121"/>
    </source>
</evidence>
<sequence>MSTLDTSQTSNLKKDPAWRAISVALTLMTQIPQNAIFVVNSQKERHTKRRNRLDQSRLNDLVFVKYNRALKRRYDVCDTIDPIYLNEIDESNEWLTGRLDDENDGDDELVFTEEDNLTWNVVATAAGVGELSYQFRARSFFVKGTSSSTNESIIR</sequence>
<dbReference type="AlphaFoldDB" id="A0AAD9WUJ3"/>
<accession>A0AAD9WUJ3</accession>
<name>A0AAD9WUJ3_9ROSI</name>
<organism evidence="1 2">
    <name type="scientific">Dipteronia dyeriana</name>
    <dbReference type="NCBI Taxonomy" id="168575"/>
    <lineage>
        <taxon>Eukaryota</taxon>
        <taxon>Viridiplantae</taxon>
        <taxon>Streptophyta</taxon>
        <taxon>Embryophyta</taxon>
        <taxon>Tracheophyta</taxon>
        <taxon>Spermatophyta</taxon>
        <taxon>Magnoliopsida</taxon>
        <taxon>eudicotyledons</taxon>
        <taxon>Gunneridae</taxon>
        <taxon>Pentapetalae</taxon>
        <taxon>rosids</taxon>
        <taxon>malvids</taxon>
        <taxon>Sapindales</taxon>
        <taxon>Sapindaceae</taxon>
        <taxon>Hippocastanoideae</taxon>
        <taxon>Acereae</taxon>
        <taxon>Dipteronia</taxon>
    </lineage>
</organism>
<evidence type="ECO:0008006" key="3">
    <source>
        <dbReference type="Google" id="ProtNLM"/>
    </source>
</evidence>
<dbReference type="EMBL" id="JANJYI010000007">
    <property type="protein sequence ID" value="KAK2643053.1"/>
    <property type="molecule type" value="Genomic_DNA"/>
</dbReference>
<evidence type="ECO:0000313" key="1">
    <source>
        <dbReference type="EMBL" id="KAK2643053.1"/>
    </source>
</evidence>
<keyword evidence="2" id="KW-1185">Reference proteome</keyword>
<comment type="caution">
    <text evidence="1">The sequence shown here is derived from an EMBL/GenBank/DDBJ whole genome shotgun (WGS) entry which is preliminary data.</text>
</comment>
<protein>
    <recommendedName>
        <fullName evidence="3">HAT C-terminal dimerisation domain-containing protein</fullName>
    </recommendedName>
</protein>